<evidence type="ECO:0000256" key="2">
    <source>
        <dbReference type="ARBA" id="ARBA00022730"/>
    </source>
</evidence>
<protein>
    <recommendedName>
        <fullName evidence="6 7">Large ribosomal subunit protein uL3</fullName>
    </recommendedName>
</protein>
<keyword evidence="4 7" id="KW-0689">Ribosomal protein</keyword>
<evidence type="ECO:0000256" key="7">
    <source>
        <dbReference type="HAMAP-Rule" id="MF_01325"/>
    </source>
</evidence>
<dbReference type="InterPro" id="IPR000597">
    <property type="entry name" value="Ribosomal_uL3"/>
</dbReference>
<evidence type="ECO:0000256" key="1">
    <source>
        <dbReference type="ARBA" id="ARBA00006540"/>
    </source>
</evidence>
<gene>
    <name evidence="7" type="primary">rplC</name>
    <name evidence="8" type="ORF">UW30_C0008G0003</name>
</gene>
<dbReference type="Pfam" id="PF00297">
    <property type="entry name" value="Ribosomal_L3"/>
    <property type="match status" value="1"/>
</dbReference>
<dbReference type="EMBL" id="LCHU01000008">
    <property type="protein sequence ID" value="KKT41384.1"/>
    <property type="molecule type" value="Genomic_DNA"/>
</dbReference>
<dbReference type="GO" id="GO:0019843">
    <property type="term" value="F:rRNA binding"/>
    <property type="evidence" value="ECO:0007669"/>
    <property type="project" value="UniProtKB-UniRule"/>
</dbReference>
<keyword evidence="3 7" id="KW-0694">RNA-binding</keyword>
<comment type="function">
    <text evidence="7">One of the primary rRNA binding proteins, it binds directly near the 3'-end of the 23S rRNA, where it nucleates assembly of the 50S subunit.</text>
</comment>
<dbReference type="STRING" id="1618647.UW30_C0008G0003"/>
<dbReference type="GO" id="GO:0022625">
    <property type="term" value="C:cytosolic large ribosomal subunit"/>
    <property type="evidence" value="ECO:0007669"/>
    <property type="project" value="TreeGrafter"/>
</dbReference>
<dbReference type="FunFam" id="2.40.30.10:FF:000004">
    <property type="entry name" value="50S ribosomal protein L3"/>
    <property type="match status" value="1"/>
</dbReference>
<evidence type="ECO:0000256" key="3">
    <source>
        <dbReference type="ARBA" id="ARBA00022884"/>
    </source>
</evidence>
<dbReference type="AlphaFoldDB" id="A0A0G1K0R9"/>
<dbReference type="SUPFAM" id="SSF50447">
    <property type="entry name" value="Translation proteins"/>
    <property type="match status" value="1"/>
</dbReference>
<dbReference type="Gene3D" id="2.40.30.10">
    <property type="entry name" value="Translation factors"/>
    <property type="match status" value="1"/>
</dbReference>
<dbReference type="GO" id="GO:0003735">
    <property type="term" value="F:structural constituent of ribosome"/>
    <property type="evidence" value="ECO:0007669"/>
    <property type="project" value="UniProtKB-UniRule"/>
</dbReference>
<dbReference type="NCBIfam" id="TIGR03625">
    <property type="entry name" value="L3_bact"/>
    <property type="match status" value="1"/>
</dbReference>
<evidence type="ECO:0000256" key="6">
    <source>
        <dbReference type="ARBA" id="ARBA00035243"/>
    </source>
</evidence>
<name>A0A0G1K0R9_9BACT</name>
<evidence type="ECO:0000313" key="9">
    <source>
        <dbReference type="Proteomes" id="UP000034736"/>
    </source>
</evidence>
<proteinExistence type="inferred from homology"/>
<dbReference type="Proteomes" id="UP000034736">
    <property type="component" value="Unassembled WGS sequence"/>
</dbReference>
<dbReference type="PANTHER" id="PTHR11229:SF16">
    <property type="entry name" value="LARGE RIBOSOMAL SUBUNIT PROTEIN UL3C"/>
    <property type="match status" value="1"/>
</dbReference>
<dbReference type="PANTHER" id="PTHR11229">
    <property type="entry name" value="50S RIBOSOMAL PROTEIN L3"/>
    <property type="match status" value="1"/>
</dbReference>
<comment type="caution">
    <text evidence="8">The sequence shown here is derived from an EMBL/GenBank/DDBJ whole genome shotgun (WGS) entry which is preliminary data.</text>
</comment>
<evidence type="ECO:0000256" key="4">
    <source>
        <dbReference type="ARBA" id="ARBA00022980"/>
    </source>
</evidence>
<accession>A0A0G1K0R9</accession>
<reference evidence="8 9" key="1">
    <citation type="journal article" date="2015" name="Nature">
        <title>rRNA introns, odd ribosomes, and small enigmatic genomes across a large radiation of phyla.</title>
        <authorList>
            <person name="Brown C.T."/>
            <person name="Hug L.A."/>
            <person name="Thomas B.C."/>
            <person name="Sharon I."/>
            <person name="Castelle C.J."/>
            <person name="Singh A."/>
            <person name="Wilkins M.J."/>
            <person name="Williams K.H."/>
            <person name="Banfield J.F."/>
        </authorList>
    </citation>
    <scope>NUCLEOTIDE SEQUENCE [LARGE SCALE GENOMIC DNA]</scope>
</reference>
<keyword evidence="5 7" id="KW-0687">Ribonucleoprotein</keyword>
<comment type="subunit">
    <text evidence="7">Part of the 50S ribosomal subunit. Forms a cluster with proteins L14 and L19.</text>
</comment>
<keyword evidence="2 7" id="KW-0699">rRNA-binding</keyword>
<evidence type="ECO:0000313" key="8">
    <source>
        <dbReference type="EMBL" id="KKT41384.1"/>
    </source>
</evidence>
<comment type="similarity">
    <text evidence="1 7">Belongs to the universal ribosomal protein uL3 family.</text>
</comment>
<dbReference type="Gene3D" id="3.30.160.810">
    <property type="match status" value="1"/>
</dbReference>
<dbReference type="InterPro" id="IPR019927">
    <property type="entry name" value="Ribosomal_uL3_bac/org-type"/>
</dbReference>
<dbReference type="InterPro" id="IPR009000">
    <property type="entry name" value="Transl_B-barrel_sf"/>
</dbReference>
<dbReference type="PATRIC" id="fig|1618647.3.peg.388"/>
<organism evidence="8 9">
    <name type="scientific">Candidatus Giovannonibacteria bacterium GW2011_GWA2_44_13b</name>
    <dbReference type="NCBI Taxonomy" id="1618647"/>
    <lineage>
        <taxon>Bacteria</taxon>
        <taxon>Candidatus Giovannoniibacteriota</taxon>
    </lineage>
</organism>
<evidence type="ECO:0000256" key="5">
    <source>
        <dbReference type="ARBA" id="ARBA00023274"/>
    </source>
</evidence>
<dbReference type="GO" id="GO:0006412">
    <property type="term" value="P:translation"/>
    <property type="evidence" value="ECO:0007669"/>
    <property type="project" value="UniProtKB-UniRule"/>
</dbReference>
<dbReference type="HAMAP" id="MF_01325_B">
    <property type="entry name" value="Ribosomal_uL3_B"/>
    <property type="match status" value="1"/>
</dbReference>
<sequence length="202" mass="21971">MKFILAKKVEMSQVFDDKGKVHPVTWLEAGPIFVTQAKTKEKDGYTAVQVGFGSKKEKNVKKPQKIGKLADGNYPAIFREIRTDEVINVGEKIEATVFAEGDAVEVSGITKGKGFQGTVKRHGFHGGPRTHGQKHSERAPGSIGAVWPQRVLKGKRMSGHMGVDRVTVKNLKVIKIVPEKNLIAISGAVPGHRGSVLEIKGK</sequence>